<dbReference type="InterPro" id="IPR024302">
    <property type="entry name" value="SusD-like"/>
</dbReference>
<reference evidence="1 2" key="1">
    <citation type="journal article" date="2018" name="Nat. Biotechnol.">
        <title>A standardized bacterial taxonomy based on genome phylogeny substantially revises the tree of life.</title>
        <authorList>
            <person name="Parks D.H."/>
            <person name="Chuvochina M."/>
            <person name="Waite D.W."/>
            <person name="Rinke C."/>
            <person name="Skarshewski A."/>
            <person name="Chaumeil P.A."/>
            <person name="Hugenholtz P."/>
        </authorList>
    </citation>
    <scope>NUCLEOTIDE SEQUENCE [LARGE SCALE GENOMIC DNA]</scope>
    <source>
        <strain evidence="1">UBA11482</strain>
    </source>
</reference>
<organism evidence="1 2">
    <name type="scientific">Coprobacter fastidiosus</name>
    <dbReference type="NCBI Taxonomy" id="1099853"/>
    <lineage>
        <taxon>Bacteria</taxon>
        <taxon>Pseudomonadati</taxon>
        <taxon>Bacteroidota</taxon>
        <taxon>Bacteroidia</taxon>
        <taxon>Bacteroidales</taxon>
        <taxon>Barnesiellaceae</taxon>
        <taxon>Coprobacter</taxon>
    </lineage>
</organism>
<dbReference type="SUPFAM" id="SSF48452">
    <property type="entry name" value="TPR-like"/>
    <property type="match status" value="1"/>
</dbReference>
<dbReference type="Gene3D" id="1.25.40.390">
    <property type="match status" value="1"/>
</dbReference>
<dbReference type="InterPro" id="IPR011990">
    <property type="entry name" value="TPR-like_helical_dom_sf"/>
</dbReference>
<name>A0A354M3J8_9BACT</name>
<evidence type="ECO:0000313" key="2">
    <source>
        <dbReference type="Proteomes" id="UP000262954"/>
    </source>
</evidence>
<evidence type="ECO:0000313" key="1">
    <source>
        <dbReference type="EMBL" id="HBJ09087.1"/>
    </source>
</evidence>
<sequence length="626" mass="71376">MKYKSVLTRIMIAPLFLGLVTSCYDLGELNENPYEIKDATVGGNDTDTGDDGTKYSDINIDFKVSKEDSLALQSELASAASTFRNFIYEGYYNDYQITTNLSHDIYAGYVANNQKNHAGNSPDYNYTDGWSGKRWEHFYNDRSNEYRRLLRAFKFNDEPERYKNAFYMTRIYYAFLALAQTDTYGDMPFDVYVRARVPETDNIPYNTQEQVYDMMFRMLEQAVDSIDVNDANQYSFGTEDICYFGDAKKWVRFANTLRLRMALRISNVDPDRARTEGMAALNAAQKAGDSELGLMMSNEDNMCTVPKFAPKDMGGMDEGGSENPLAMCSVAYNGESVLSWDLEQFYKNLSVGGGEYQIRTGRNNYITKIIDPRCLVCWYRPSTMNALENGVEDDKNDFTGCKRGYQDVNQASGDYSLTRTKMNRQESKILDPKYWFNYARPTVWLGYAESLFLKAEAVLRGWTGAEINNSVEGYFKAGIQASMDYYQISQAEATSYINGLKIYQEGETNPFSGSDKEAILEQIITQKWMAVFPNGNEGWADFRRTDYPRLANQLTNNSGGSVPNGKHIKRLLYPLSEVNNKTEHRPAQIDTEGARLWWDVADTNNDAGERNKPNNFRSATLSKLKF</sequence>
<keyword evidence="1" id="KW-0449">Lipoprotein</keyword>
<dbReference type="Proteomes" id="UP000262954">
    <property type="component" value="Unassembled WGS sequence"/>
</dbReference>
<protein>
    <submittedName>
        <fullName evidence="1">SusD/RagB family nutrient-binding outer membrane lipoprotein</fullName>
    </submittedName>
</protein>
<dbReference type="AlphaFoldDB" id="A0A354M3J8"/>
<comment type="caution">
    <text evidence="1">The sequence shown here is derived from an EMBL/GenBank/DDBJ whole genome shotgun (WGS) entry which is preliminary data.</text>
</comment>
<accession>A0A354M3J8</accession>
<proteinExistence type="predicted"/>
<dbReference type="Pfam" id="PF12741">
    <property type="entry name" value="SusD-like"/>
    <property type="match status" value="1"/>
</dbReference>
<dbReference type="EMBL" id="DNWC01000115">
    <property type="protein sequence ID" value="HBJ09087.1"/>
    <property type="molecule type" value="Genomic_DNA"/>
</dbReference>
<gene>
    <name evidence="1" type="ORF">DDY73_08780</name>
</gene>
<dbReference type="PROSITE" id="PS51257">
    <property type="entry name" value="PROKAR_LIPOPROTEIN"/>
    <property type="match status" value="1"/>
</dbReference>